<reference evidence="5" key="1">
    <citation type="submission" date="2016-06" db="UniProtKB">
        <authorList>
            <consortium name="WormBaseParasite"/>
        </authorList>
    </citation>
    <scope>IDENTIFICATION</scope>
</reference>
<dbReference type="WBParaSite" id="GPUH_0001333001-mRNA-1">
    <property type="protein sequence ID" value="GPUH_0001333001-mRNA-1"/>
    <property type="gene ID" value="GPUH_0001333001"/>
</dbReference>
<dbReference type="Proteomes" id="UP000271098">
    <property type="component" value="Unassembled WGS sequence"/>
</dbReference>
<evidence type="ECO:0000313" key="5">
    <source>
        <dbReference type="WBParaSite" id="GPUH_0001333001-mRNA-1"/>
    </source>
</evidence>
<feature type="domain" description="SS18 N-terminal" evidence="2">
    <location>
        <begin position="13"/>
        <end position="45"/>
    </location>
</feature>
<dbReference type="InterPro" id="IPR007726">
    <property type="entry name" value="SS18_N"/>
</dbReference>
<name>A0A183DX74_9BILA</name>
<organism evidence="5">
    <name type="scientific">Gongylonema pulchrum</name>
    <dbReference type="NCBI Taxonomy" id="637853"/>
    <lineage>
        <taxon>Eukaryota</taxon>
        <taxon>Metazoa</taxon>
        <taxon>Ecdysozoa</taxon>
        <taxon>Nematoda</taxon>
        <taxon>Chromadorea</taxon>
        <taxon>Rhabditida</taxon>
        <taxon>Spirurina</taxon>
        <taxon>Spiruromorpha</taxon>
        <taxon>Spiruroidea</taxon>
        <taxon>Gongylonematidae</taxon>
        <taxon>Gongylonema</taxon>
    </lineage>
</organism>
<protein>
    <submittedName>
        <fullName evidence="5">SSXT domain-containing protein</fullName>
    </submittedName>
</protein>
<sequence>MSLAFAKDAQANAKPDKATIQRLLDENSQLIKLIMRYQSMGRYVNASLIFGFCEKSILPIKGWPV</sequence>
<keyword evidence="4" id="KW-1185">Reference proteome</keyword>
<proteinExistence type="inferred from homology"/>
<evidence type="ECO:0000259" key="2">
    <source>
        <dbReference type="Pfam" id="PF05030"/>
    </source>
</evidence>
<dbReference type="AlphaFoldDB" id="A0A183DX74"/>
<dbReference type="Pfam" id="PF05030">
    <property type="entry name" value="SSXT"/>
    <property type="match status" value="1"/>
</dbReference>
<evidence type="ECO:0000313" key="4">
    <source>
        <dbReference type="Proteomes" id="UP000271098"/>
    </source>
</evidence>
<reference evidence="3 4" key="2">
    <citation type="submission" date="2018-11" db="EMBL/GenBank/DDBJ databases">
        <authorList>
            <consortium name="Pathogen Informatics"/>
        </authorList>
    </citation>
    <scope>NUCLEOTIDE SEQUENCE [LARGE SCALE GENOMIC DNA]</scope>
</reference>
<dbReference type="EMBL" id="UYRT01080103">
    <property type="protein sequence ID" value="VDN22038.1"/>
    <property type="molecule type" value="Genomic_DNA"/>
</dbReference>
<dbReference type="OrthoDB" id="10265171at2759"/>
<accession>A0A183DX74</accession>
<gene>
    <name evidence="3" type="ORF">GPUH_LOCUS13315</name>
</gene>
<evidence type="ECO:0000256" key="1">
    <source>
        <dbReference type="ARBA" id="ARBA00007945"/>
    </source>
</evidence>
<evidence type="ECO:0000313" key="3">
    <source>
        <dbReference type="EMBL" id="VDN22038.1"/>
    </source>
</evidence>
<comment type="similarity">
    <text evidence="1">Belongs to the SS18 family.</text>
</comment>